<gene>
    <name evidence="1" type="ORF">BC792_12048</name>
</gene>
<protein>
    <submittedName>
        <fullName evidence="1">Uncharacterized protein</fullName>
    </submittedName>
</protein>
<dbReference type="Proteomes" id="UP000325105">
    <property type="component" value="Unassembled WGS sequence"/>
</dbReference>
<keyword evidence="2" id="KW-1185">Reference proteome</keyword>
<dbReference type="AlphaFoldDB" id="A0A5S5D5S1"/>
<organism evidence="1 2">
    <name type="scientific">Sphingobacterium allocomposti</name>
    <dbReference type="NCBI Taxonomy" id="415956"/>
    <lineage>
        <taxon>Bacteria</taxon>
        <taxon>Pseudomonadati</taxon>
        <taxon>Bacteroidota</taxon>
        <taxon>Sphingobacteriia</taxon>
        <taxon>Sphingobacteriales</taxon>
        <taxon>Sphingobacteriaceae</taxon>
        <taxon>Sphingobacterium</taxon>
    </lineage>
</organism>
<sequence>MKRYEFTPSGVDQWQLDLYHSSVQDQAYEQMLIGKSLHQWVQQRFLLTPDQISYLYLLESQFVVLLQDALIDAINYQLPIRLQKDERRVAQAGSSDSVKVIAISKNTQQSTSIHVPDGSKVLPQPGSTQVEGSLLVHIYYKDS</sequence>
<dbReference type="OrthoDB" id="711376at2"/>
<reference evidence="1 2" key="1">
    <citation type="submission" date="2019-07" db="EMBL/GenBank/DDBJ databases">
        <title>Genomic Encyclopedia of Archaeal and Bacterial Type Strains, Phase II (KMG-II): from individual species to whole genera.</title>
        <authorList>
            <person name="Goeker M."/>
        </authorList>
    </citation>
    <scope>NUCLEOTIDE SEQUENCE [LARGE SCALE GENOMIC DNA]</scope>
    <source>
        <strain evidence="1 2">DSM 18850</strain>
    </source>
</reference>
<comment type="caution">
    <text evidence="1">The sequence shown here is derived from an EMBL/GenBank/DDBJ whole genome shotgun (WGS) entry which is preliminary data.</text>
</comment>
<proteinExistence type="predicted"/>
<dbReference type="RefSeq" id="WP_148909621.1">
    <property type="nucleotide sequence ID" value="NZ_VNHX01000020.1"/>
</dbReference>
<dbReference type="EMBL" id="VNHX01000020">
    <property type="protein sequence ID" value="TYP91340.1"/>
    <property type="molecule type" value="Genomic_DNA"/>
</dbReference>
<name>A0A5S5D5S1_9SPHI</name>
<evidence type="ECO:0000313" key="1">
    <source>
        <dbReference type="EMBL" id="TYP91340.1"/>
    </source>
</evidence>
<evidence type="ECO:0000313" key="2">
    <source>
        <dbReference type="Proteomes" id="UP000325105"/>
    </source>
</evidence>
<accession>A0A5S5D5S1</accession>